<dbReference type="AlphaFoldDB" id="A0A8J3AAG4"/>
<feature type="binding site" evidence="6">
    <location>
        <position position="215"/>
    </location>
    <ligand>
        <name>pyruvate</name>
        <dbReference type="ChEBI" id="CHEBI:15361"/>
    </ligand>
</feature>
<dbReference type="PIRSF" id="PIRSF001365">
    <property type="entry name" value="DHDPS"/>
    <property type="match status" value="1"/>
</dbReference>
<dbReference type="SMART" id="SM01130">
    <property type="entry name" value="DHDPS"/>
    <property type="match status" value="1"/>
</dbReference>
<dbReference type="InterPro" id="IPR002220">
    <property type="entry name" value="DapA-like"/>
</dbReference>
<dbReference type="Gene3D" id="3.20.20.70">
    <property type="entry name" value="Aldolase class I"/>
    <property type="match status" value="1"/>
</dbReference>
<evidence type="ECO:0000313" key="8">
    <source>
        <dbReference type="Proteomes" id="UP000650511"/>
    </source>
</evidence>
<keyword evidence="3" id="KW-0704">Schiff base</keyword>
<dbReference type="PANTHER" id="PTHR12128:SF66">
    <property type="entry name" value="4-HYDROXY-2-OXOGLUTARATE ALDOLASE, MITOCHONDRIAL"/>
    <property type="match status" value="1"/>
</dbReference>
<keyword evidence="2 4" id="KW-0456">Lyase</keyword>
<reference evidence="7" key="1">
    <citation type="journal article" date="2014" name="Int. J. Syst. Evol. Microbiol.">
        <title>Complete genome sequence of Corynebacterium casei LMG S-19264T (=DSM 44701T), isolated from a smear-ripened cheese.</title>
        <authorList>
            <consortium name="US DOE Joint Genome Institute (JGI-PGF)"/>
            <person name="Walter F."/>
            <person name="Albersmeier A."/>
            <person name="Kalinowski J."/>
            <person name="Ruckert C."/>
        </authorList>
    </citation>
    <scope>NUCLEOTIDE SEQUENCE</scope>
    <source>
        <strain evidence="7">CGMCC 1.14988</strain>
    </source>
</reference>
<evidence type="ECO:0000256" key="3">
    <source>
        <dbReference type="ARBA" id="ARBA00023270"/>
    </source>
</evidence>
<dbReference type="InterPro" id="IPR020625">
    <property type="entry name" value="Schiff_base-form_aldolases_AS"/>
</dbReference>
<comment type="caution">
    <text evidence="7">The sequence shown here is derived from an EMBL/GenBank/DDBJ whole genome shotgun (WGS) entry which is preliminary data.</text>
</comment>
<protein>
    <submittedName>
        <fullName evidence="7">Dihydrodipicolinate synthase family protein</fullName>
    </submittedName>
</protein>
<organism evidence="7 8">
    <name type="scientific">Egicoccus halophilus</name>
    <dbReference type="NCBI Taxonomy" id="1670830"/>
    <lineage>
        <taxon>Bacteria</taxon>
        <taxon>Bacillati</taxon>
        <taxon>Actinomycetota</taxon>
        <taxon>Nitriliruptoria</taxon>
        <taxon>Egicoccales</taxon>
        <taxon>Egicoccaceae</taxon>
        <taxon>Egicoccus</taxon>
    </lineage>
</organism>
<dbReference type="Proteomes" id="UP000650511">
    <property type="component" value="Unassembled WGS sequence"/>
</dbReference>
<comment type="similarity">
    <text evidence="1 4">Belongs to the DapA family.</text>
</comment>
<proteinExistence type="inferred from homology"/>
<feature type="active site" description="Schiff-base intermediate with substrate" evidence="5">
    <location>
        <position position="172"/>
    </location>
</feature>
<dbReference type="EMBL" id="BMHA01000012">
    <property type="protein sequence ID" value="GGI08582.1"/>
    <property type="molecule type" value="Genomic_DNA"/>
</dbReference>
<evidence type="ECO:0000256" key="6">
    <source>
        <dbReference type="PIRSR" id="PIRSR001365-2"/>
    </source>
</evidence>
<feature type="binding site" evidence="6">
    <location>
        <position position="48"/>
    </location>
    <ligand>
        <name>pyruvate</name>
        <dbReference type="ChEBI" id="CHEBI:15361"/>
    </ligand>
</feature>
<evidence type="ECO:0000256" key="4">
    <source>
        <dbReference type="PIRNR" id="PIRNR001365"/>
    </source>
</evidence>
<dbReference type="SUPFAM" id="SSF51569">
    <property type="entry name" value="Aldolase"/>
    <property type="match status" value="1"/>
</dbReference>
<dbReference type="CDD" id="cd00408">
    <property type="entry name" value="DHDPS-like"/>
    <property type="match status" value="1"/>
</dbReference>
<dbReference type="GO" id="GO:0008840">
    <property type="term" value="F:4-hydroxy-tetrahydrodipicolinate synthase activity"/>
    <property type="evidence" value="ECO:0007669"/>
    <property type="project" value="TreeGrafter"/>
</dbReference>
<reference evidence="7" key="2">
    <citation type="submission" date="2020-09" db="EMBL/GenBank/DDBJ databases">
        <authorList>
            <person name="Sun Q."/>
            <person name="Zhou Y."/>
        </authorList>
    </citation>
    <scope>NUCLEOTIDE SEQUENCE</scope>
    <source>
        <strain evidence="7">CGMCC 1.14988</strain>
    </source>
</reference>
<keyword evidence="8" id="KW-1185">Reference proteome</keyword>
<dbReference type="InterPro" id="IPR020624">
    <property type="entry name" value="Schiff_base-form_aldolases_CS"/>
</dbReference>
<dbReference type="PANTHER" id="PTHR12128">
    <property type="entry name" value="DIHYDRODIPICOLINATE SYNTHASE"/>
    <property type="match status" value="1"/>
</dbReference>
<dbReference type="GO" id="GO:0044281">
    <property type="term" value="P:small molecule metabolic process"/>
    <property type="evidence" value="ECO:0007669"/>
    <property type="project" value="UniProtKB-ARBA"/>
</dbReference>
<evidence type="ECO:0000256" key="5">
    <source>
        <dbReference type="PIRSR" id="PIRSR001365-1"/>
    </source>
</evidence>
<evidence type="ECO:0000256" key="1">
    <source>
        <dbReference type="ARBA" id="ARBA00007592"/>
    </source>
</evidence>
<dbReference type="InterPro" id="IPR013785">
    <property type="entry name" value="Aldolase_TIM"/>
</dbReference>
<evidence type="ECO:0000313" key="7">
    <source>
        <dbReference type="EMBL" id="GGI08582.1"/>
    </source>
</evidence>
<dbReference type="PROSITE" id="PS00666">
    <property type="entry name" value="DHDPS_2"/>
    <property type="match status" value="1"/>
</dbReference>
<dbReference type="PRINTS" id="PR00146">
    <property type="entry name" value="DHPICSNTHASE"/>
</dbReference>
<feature type="active site" description="Proton donor/acceptor" evidence="5">
    <location>
        <position position="144"/>
    </location>
</feature>
<name>A0A8J3AAG4_9ACTN</name>
<sequence length="302" mass="31273">MTLDLRGVFVALVTPLDEHRQLDHADVGALLHRAADDGLAGVLVAGTTGEGTLLEPTQRAALTRTARTNAEELAVAGTTRRPLVLAGASGPSPAALHADVEQLAEAGADAVLVLAPHTYPLTPEELVDVHLEVAEQAAVPTLVYHLPQLTGSALTADALAELAAHPNIVGIKDSSSDAERRAAFVAAVVDRDLAVLSGHGPSLHAALRDGASGSITAIANVRPRQVVRLHAAVADGDHDTAAQVQRTLARTEAALGALQASLPAVIKAALQLDGLVTERWCRPPLRSVPPARLDAVRSALLR</sequence>
<gene>
    <name evidence="7" type="ORF">GCM10011354_29800</name>
</gene>
<dbReference type="PROSITE" id="PS00665">
    <property type="entry name" value="DHDPS_1"/>
    <property type="match status" value="1"/>
</dbReference>
<evidence type="ECO:0000256" key="2">
    <source>
        <dbReference type="ARBA" id="ARBA00023239"/>
    </source>
</evidence>
<accession>A0A8J3AAG4</accession>
<dbReference type="Pfam" id="PF00701">
    <property type="entry name" value="DHDPS"/>
    <property type="match status" value="1"/>
</dbReference>